<sequence>MPAPSPTAPPLPAFTCQAPSLAGLDHVTVWIFDLDNTLYPATSSLFPQIDRRMKGFISERLKLSEAEAFALQKDYFRRFGTTLRGLMLNHDVAPAEFLDYVHDVDHTCLIADPRLDAALGRLEGRKLVFTNGSQSHAEAVLLKLGLERHFEAIFDIIAADYVPKPVPETYLKMTRRHGIDPREALFAEDSHLNLKPAHEMGMATAWVRSGAPDPFGPPPEGDLSHCQHVVRDLAPWLARVVDEVQAAGKGAPPL</sequence>
<dbReference type="SFLD" id="SFLDG01132">
    <property type="entry name" value="C1.5.3:_5'-Nucleotidase_Like"/>
    <property type="match status" value="1"/>
</dbReference>
<dbReference type="EMBL" id="FNCV01000002">
    <property type="protein sequence ID" value="SDG65187.1"/>
    <property type="molecule type" value="Genomic_DNA"/>
</dbReference>
<dbReference type="OrthoDB" id="9803141at2"/>
<dbReference type="InterPro" id="IPR036412">
    <property type="entry name" value="HAD-like_sf"/>
</dbReference>
<dbReference type="AlphaFoldDB" id="A0A1G7VZL5"/>
<name>A0A1G7VZL5_9PROT</name>
<dbReference type="NCBIfam" id="TIGR01993">
    <property type="entry name" value="Pyr-5-nucltdase"/>
    <property type="match status" value="1"/>
</dbReference>
<keyword evidence="1" id="KW-0378">Hydrolase</keyword>
<organism evidence="1 2">
    <name type="scientific">Roseospirillum parvum</name>
    <dbReference type="NCBI Taxonomy" id="83401"/>
    <lineage>
        <taxon>Bacteria</taxon>
        <taxon>Pseudomonadati</taxon>
        <taxon>Pseudomonadota</taxon>
        <taxon>Alphaproteobacteria</taxon>
        <taxon>Rhodospirillales</taxon>
        <taxon>Rhodospirillaceae</taxon>
        <taxon>Roseospirillum</taxon>
    </lineage>
</organism>
<evidence type="ECO:0000313" key="2">
    <source>
        <dbReference type="Proteomes" id="UP000217076"/>
    </source>
</evidence>
<dbReference type="RefSeq" id="WP_092615359.1">
    <property type="nucleotide sequence ID" value="NZ_FNCV01000002.1"/>
</dbReference>
<dbReference type="SUPFAM" id="SSF56784">
    <property type="entry name" value="HAD-like"/>
    <property type="match status" value="1"/>
</dbReference>
<dbReference type="PANTHER" id="PTHR12725:SF117">
    <property type="entry name" value="HALOACID DEHALOGENASE-LIKE HYDROLASE"/>
    <property type="match status" value="1"/>
</dbReference>
<dbReference type="InterPro" id="IPR006439">
    <property type="entry name" value="HAD-SF_hydro_IA"/>
</dbReference>
<dbReference type="SFLD" id="SFLDG01129">
    <property type="entry name" value="C1.5:_HAD__Beta-PGM__Phosphata"/>
    <property type="match status" value="1"/>
</dbReference>
<protein>
    <submittedName>
        <fullName evidence="1">Putative hydrolase of the HAD superfamily</fullName>
    </submittedName>
</protein>
<dbReference type="GO" id="GO:0016787">
    <property type="term" value="F:hydrolase activity"/>
    <property type="evidence" value="ECO:0007669"/>
    <property type="project" value="UniProtKB-KW"/>
</dbReference>
<gene>
    <name evidence="1" type="ORF">SAMN05421742_10226</name>
</gene>
<dbReference type="SFLD" id="SFLDS00003">
    <property type="entry name" value="Haloacid_Dehalogenase"/>
    <property type="match status" value="1"/>
</dbReference>
<dbReference type="Pfam" id="PF00702">
    <property type="entry name" value="Hydrolase"/>
    <property type="match status" value="1"/>
</dbReference>
<dbReference type="InterPro" id="IPR023214">
    <property type="entry name" value="HAD_sf"/>
</dbReference>
<dbReference type="NCBIfam" id="TIGR01509">
    <property type="entry name" value="HAD-SF-IA-v3"/>
    <property type="match status" value="1"/>
</dbReference>
<keyword evidence="2" id="KW-1185">Reference proteome</keyword>
<dbReference type="PANTHER" id="PTHR12725">
    <property type="entry name" value="HALOACID DEHALOGENASE-LIKE HYDROLASE"/>
    <property type="match status" value="1"/>
</dbReference>
<dbReference type="Gene3D" id="1.10.150.450">
    <property type="match status" value="1"/>
</dbReference>
<dbReference type="Gene3D" id="3.40.50.1000">
    <property type="entry name" value="HAD superfamily/HAD-like"/>
    <property type="match status" value="1"/>
</dbReference>
<dbReference type="InterPro" id="IPR010237">
    <property type="entry name" value="Pyr-5-nucltdase"/>
</dbReference>
<dbReference type="STRING" id="83401.SAMN05421742_10226"/>
<accession>A0A1G7VZL5</accession>
<proteinExistence type="predicted"/>
<dbReference type="Proteomes" id="UP000217076">
    <property type="component" value="Unassembled WGS sequence"/>
</dbReference>
<reference evidence="2" key="1">
    <citation type="submission" date="2016-10" db="EMBL/GenBank/DDBJ databases">
        <authorList>
            <person name="Varghese N."/>
            <person name="Submissions S."/>
        </authorList>
    </citation>
    <scope>NUCLEOTIDE SEQUENCE [LARGE SCALE GENOMIC DNA]</scope>
    <source>
        <strain evidence="2">930I</strain>
    </source>
</reference>
<dbReference type="CDD" id="cd02604">
    <property type="entry name" value="HAD_5NT"/>
    <property type="match status" value="1"/>
</dbReference>
<evidence type="ECO:0000313" key="1">
    <source>
        <dbReference type="EMBL" id="SDG65187.1"/>
    </source>
</evidence>